<dbReference type="GO" id="GO:0016301">
    <property type="term" value="F:kinase activity"/>
    <property type="evidence" value="ECO:0007669"/>
    <property type="project" value="UniProtKB-KW"/>
</dbReference>
<dbReference type="Pfam" id="PF01636">
    <property type="entry name" value="APH"/>
    <property type="match status" value="1"/>
</dbReference>
<protein>
    <submittedName>
        <fullName evidence="2">Aminoglycoside phosphotransferase (APT) family kinase protein</fullName>
    </submittedName>
</protein>
<evidence type="ECO:0000313" key="2">
    <source>
        <dbReference type="EMBL" id="RPF28039.1"/>
    </source>
</evidence>
<keyword evidence="3" id="KW-1185">Reference proteome</keyword>
<dbReference type="AlphaFoldDB" id="A0A3N4Z3Z1"/>
<feature type="domain" description="Aminoglycoside phosphotransferase" evidence="1">
    <location>
        <begin position="35"/>
        <end position="239"/>
    </location>
</feature>
<dbReference type="InterPro" id="IPR051678">
    <property type="entry name" value="AGP_Transferase"/>
</dbReference>
<reference evidence="2 3" key="1">
    <citation type="submission" date="2018-11" db="EMBL/GenBank/DDBJ databases">
        <title>Sequencing the genomes of 1000 actinobacteria strains.</title>
        <authorList>
            <person name="Klenk H.-P."/>
        </authorList>
    </citation>
    <scope>NUCLEOTIDE SEQUENCE [LARGE SCALE GENOMIC DNA]</scope>
    <source>
        <strain evidence="2 3">DSM 14418</strain>
    </source>
</reference>
<dbReference type="PANTHER" id="PTHR21310">
    <property type="entry name" value="AMINOGLYCOSIDE PHOSPHOTRANSFERASE-RELATED-RELATED"/>
    <property type="match status" value="1"/>
</dbReference>
<dbReference type="InterPro" id="IPR002575">
    <property type="entry name" value="Aminoglycoside_PTrfase"/>
</dbReference>
<gene>
    <name evidence="2" type="ORF">EDD32_2548</name>
</gene>
<keyword evidence="2" id="KW-0418">Kinase</keyword>
<accession>A0A3N4Z3Z1</accession>
<dbReference type="InterPro" id="IPR011009">
    <property type="entry name" value="Kinase-like_dom_sf"/>
</dbReference>
<name>A0A3N4Z3Z1_9MICO</name>
<proteinExistence type="predicted"/>
<evidence type="ECO:0000259" key="1">
    <source>
        <dbReference type="Pfam" id="PF01636"/>
    </source>
</evidence>
<evidence type="ECO:0000313" key="3">
    <source>
        <dbReference type="Proteomes" id="UP000280726"/>
    </source>
</evidence>
<dbReference type="SUPFAM" id="SSF56112">
    <property type="entry name" value="Protein kinase-like (PK-like)"/>
    <property type="match status" value="1"/>
</dbReference>
<dbReference type="PANTHER" id="PTHR21310:SF42">
    <property type="entry name" value="BIFUNCTIONAL AAC_APH"/>
    <property type="match status" value="1"/>
</dbReference>
<comment type="caution">
    <text evidence="2">The sequence shown here is derived from an EMBL/GenBank/DDBJ whole genome shotgun (WGS) entry which is preliminary data.</text>
</comment>
<dbReference type="Gene3D" id="3.30.200.20">
    <property type="entry name" value="Phosphorylase Kinase, domain 1"/>
    <property type="match status" value="1"/>
</dbReference>
<dbReference type="EMBL" id="RKRA01000001">
    <property type="protein sequence ID" value="RPF28039.1"/>
    <property type="molecule type" value="Genomic_DNA"/>
</dbReference>
<dbReference type="Proteomes" id="UP000280726">
    <property type="component" value="Unassembled WGS sequence"/>
</dbReference>
<dbReference type="Gene3D" id="3.90.1200.10">
    <property type="match status" value="1"/>
</dbReference>
<sequence length="292" mass="30769">MARTPSAELDVGADVVRRLLADQHPDLAELPLGAAASGWDNLVHRLGDRLAVRTPRRQAAAALVRHEQRWLPGLAPGLPVRVPVPVRTGTPTTYYPWHWSVVPWFPGVSALTLPPERRDVLAPAFADFLLALHRPAPPGAPHNPVRGVPLGNRDDVVRERLAGADARLVAVWDRALAAPAWDGPALWLHGDPHPANLVVDGGRLAAVVDFGDLTAGDPATDLAAAWLVFGKAGRQVLRSRVGPSPDTWVRAAGWALAIGSALVTTSDDAPAMRGVGDAALAALAHGDRGAGT</sequence>
<dbReference type="RefSeq" id="WP_211338812.1">
    <property type="nucleotide sequence ID" value="NZ_RKRA01000001.1"/>
</dbReference>
<organism evidence="2 3">
    <name type="scientific">Georgenia muralis</name>
    <dbReference type="NCBI Taxonomy" id="154117"/>
    <lineage>
        <taxon>Bacteria</taxon>
        <taxon>Bacillati</taxon>
        <taxon>Actinomycetota</taxon>
        <taxon>Actinomycetes</taxon>
        <taxon>Micrococcales</taxon>
        <taxon>Bogoriellaceae</taxon>
        <taxon>Georgenia</taxon>
    </lineage>
</organism>
<dbReference type="CDD" id="cd05155">
    <property type="entry name" value="APH_ChoK_like_1"/>
    <property type="match status" value="1"/>
</dbReference>
<keyword evidence="2" id="KW-0808">Transferase</keyword>